<comment type="caution">
    <text evidence="1">The sequence shown here is derived from an EMBL/GenBank/DDBJ whole genome shotgun (WGS) entry which is preliminary data.</text>
</comment>
<reference evidence="1 2" key="1">
    <citation type="journal article" date="2020" name="bioRxiv">
        <title>Sequence and annotation of 42 cannabis genomes reveals extensive copy number variation in cannabinoid synthesis and pathogen resistance genes.</title>
        <authorList>
            <person name="Mckernan K.J."/>
            <person name="Helbert Y."/>
            <person name="Kane L.T."/>
            <person name="Ebling H."/>
            <person name="Zhang L."/>
            <person name="Liu B."/>
            <person name="Eaton Z."/>
            <person name="Mclaughlin S."/>
            <person name="Kingan S."/>
            <person name="Baybayan P."/>
            <person name="Concepcion G."/>
            <person name="Jordan M."/>
            <person name="Riva A."/>
            <person name="Barbazuk W."/>
            <person name="Harkins T."/>
        </authorList>
    </citation>
    <scope>NUCLEOTIDE SEQUENCE [LARGE SCALE GENOMIC DNA]</scope>
    <source>
        <strain evidence="2">cv. Jamaican Lion 4</strain>
        <tissue evidence="1">Leaf</tissue>
    </source>
</reference>
<name>A0A7J6I2N9_CANSA</name>
<dbReference type="Proteomes" id="UP000583929">
    <property type="component" value="Unassembled WGS sequence"/>
</dbReference>
<evidence type="ECO:0000313" key="2">
    <source>
        <dbReference type="Proteomes" id="UP000583929"/>
    </source>
</evidence>
<gene>
    <name evidence="1" type="ORF">G4B88_014152</name>
</gene>
<organism evidence="1 2">
    <name type="scientific">Cannabis sativa</name>
    <name type="common">Hemp</name>
    <name type="synonym">Marijuana</name>
    <dbReference type="NCBI Taxonomy" id="3483"/>
    <lineage>
        <taxon>Eukaryota</taxon>
        <taxon>Viridiplantae</taxon>
        <taxon>Streptophyta</taxon>
        <taxon>Embryophyta</taxon>
        <taxon>Tracheophyta</taxon>
        <taxon>Spermatophyta</taxon>
        <taxon>Magnoliopsida</taxon>
        <taxon>eudicotyledons</taxon>
        <taxon>Gunneridae</taxon>
        <taxon>Pentapetalae</taxon>
        <taxon>rosids</taxon>
        <taxon>fabids</taxon>
        <taxon>Rosales</taxon>
        <taxon>Cannabaceae</taxon>
        <taxon>Cannabis</taxon>
    </lineage>
</organism>
<protein>
    <submittedName>
        <fullName evidence="1">Uncharacterized protein</fullName>
    </submittedName>
</protein>
<dbReference type="EMBL" id="JAATIQ010000013">
    <property type="protein sequence ID" value="KAF4401311.1"/>
    <property type="molecule type" value="Genomic_DNA"/>
</dbReference>
<sequence length="132" mass="14454">MGFISPKLRNPLQWLPNRTDGLLLSSYGILDRYSFRNDSDLQLGPSTVTRLVEFNASTSGDLKKKITEATQTSKTSGPAPSIRSLLTFFSLGIGMEVASGFKATKALDMSPSWSSIWDLIRVLIEGVLNVTL</sequence>
<proteinExistence type="predicted"/>
<evidence type="ECO:0000313" key="1">
    <source>
        <dbReference type="EMBL" id="KAF4401311.1"/>
    </source>
</evidence>
<accession>A0A7J6I2N9</accession>
<keyword evidence="2" id="KW-1185">Reference proteome</keyword>
<dbReference type="AlphaFoldDB" id="A0A7J6I2N9"/>